<keyword evidence="3" id="KW-1185">Reference proteome</keyword>
<evidence type="ECO:0000313" key="3">
    <source>
        <dbReference type="Proteomes" id="UP000324222"/>
    </source>
</evidence>
<dbReference type="Proteomes" id="UP000324222">
    <property type="component" value="Unassembled WGS sequence"/>
</dbReference>
<protein>
    <submittedName>
        <fullName evidence="2">Uncharacterized protein</fullName>
    </submittedName>
</protein>
<feature type="region of interest" description="Disordered" evidence="1">
    <location>
        <begin position="49"/>
        <end position="110"/>
    </location>
</feature>
<feature type="compositionally biased region" description="Low complexity" evidence="1">
    <location>
        <begin position="14"/>
        <end position="27"/>
    </location>
</feature>
<feature type="region of interest" description="Disordered" evidence="1">
    <location>
        <begin position="1"/>
        <end position="27"/>
    </location>
</feature>
<organism evidence="2 3">
    <name type="scientific">Portunus trituberculatus</name>
    <name type="common">Swimming crab</name>
    <name type="synonym">Neptunus trituberculatus</name>
    <dbReference type="NCBI Taxonomy" id="210409"/>
    <lineage>
        <taxon>Eukaryota</taxon>
        <taxon>Metazoa</taxon>
        <taxon>Ecdysozoa</taxon>
        <taxon>Arthropoda</taxon>
        <taxon>Crustacea</taxon>
        <taxon>Multicrustacea</taxon>
        <taxon>Malacostraca</taxon>
        <taxon>Eumalacostraca</taxon>
        <taxon>Eucarida</taxon>
        <taxon>Decapoda</taxon>
        <taxon>Pleocyemata</taxon>
        <taxon>Brachyura</taxon>
        <taxon>Eubrachyura</taxon>
        <taxon>Portunoidea</taxon>
        <taxon>Portunidae</taxon>
        <taxon>Portuninae</taxon>
        <taxon>Portunus</taxon>
    </lineage>
</organism>
<evidence type="ECO:0000256" key="1">
    <source>
        <dbReference type="SAM" id="MobiDB-lite"/>
    </source>
</evidence>
<sequence length="110" mass="12128">MKQGGARRDRGEPSGARRAGTERGGTSAVAVAKYVRGRVSLHSFPRWTRASGFAGETPLLSHLTPPPPSMSRLEAVMCRRPAQPKAREAERREERDEDGEEKEKEEGKEG</sequence>
<feature type="compositionally biased region" description="Basic and acidic residues" evidence="1">
    <location>
        <begin position="1"/>
        <end position="12"/>
    </location>
</feature>
<name>A0A5B7GNE4_PORTR</name>
<feature type="compositionally biased region" description="Basic and acidic residues" evidence="1">
    <location>
        <begin position="85"/>
        <end position="94"/>
    </location>
</feature>
<accession>A0A5B7GNE4</accession>
<dbReference type="EMBL" id="VSRR010015974">
    <property type="protein sequence ID" value="MPC58767.1"/>
    <property type="molecule type" value="Genomic_DNA"/>
</dbReference>
<comment type="caution">
    <text evidence="2">The sequence shown here is derived from an EMBL/GenBank/DDBJ whole genome shotgun (WGS) entry which is preliminary data.</text>
</comment>
<proteinExistence type="predicted"/>
<gene>
    <name evidence="2" type="ORF">E2C01_052777</name>
</gene>
<feature type="compositionally biased region" description="Basic and acidic residues" evidence="1">
    <location>
        <begin position="101"/>
        <end position="110"/>
    </location>
</feature>
<reference evidence="2 3" key="1">
    <citation type="submission" date="2019-05" db="EMBL/GenBank/DDBJ databases">
        <title>Another draft genome of Portunus trituberculatus and its Hox gene families provides insights of decapod evolution.</title>
        <authorList>
            <person name="Jeong J.-H."/>
            <person name="Song I."/>
            <person name="Kim S."/>
            <person name="Choi T."/>
            <person name="Kim D."/>
            <person name="Ryu S."/>
            <person name="Kim W."/>
        </authorList>
    </citation>
    <scope>NUCLEOTIDE SEQUENCE [LARGE SCALE GENOMIC DNA]</scope>
    <source>
        <tissue evidence="2">Muscle</tissue>
    </source>
</reference>
<evidence type="ECO:0000313" key="2">
    <source>
        <dbReference type="EMBL" id="MPC58767.1"/>
    </source>
</evidence>
<dbReference type="AlphaFoldDB" id="A0A5B7GNE4"/>